<evidence type="ECO:0000313" key="1">
    <source>
        <dbReference type="EMBL" id="CAH1996814.1"/>
    </source>
</evidence>
<dbReference type="AlphaFoldDB" id="A0A9P0PTS4"/>
<evidence type="ECO:0000313" key="2">
    <source>
        <dbReference type="Proteomes" id="UP001152888"/>
    </source>
</evidence>
<sequence>MIPLLHQKTVSLLRKPTTNSIF</sequence>
<keyword evidence="2" id="KW-1185">Reference proteome</keyword>
<organism evidence="1 2">
    <name type="scientific">Acanthoscelides obtectus</name>
    <name type="common">Bean weevil</name>
    <name type="synonym">Bruchus obtectus</name>
    <dbReference type="NCBI Taxonomy" id="200917"/>
    <lineage>
        <taxon>Eukaryota</taxon>
        <taxon>Metazoa</taxon>
        <taxon>Ecdysozoa</taxon>
        <taxon>Arthropoda</taxon>
        <taxon>Hexapoda</taxon>
        <taxon>Insecta</taxon>
        <taxon>Pterygota</taxon>
        <taxon>Neoptera</taxon>
        <taxon>Endopterygota</taxon>
        <taxon>Coleoptera</taxon>
        <taxon>Polyphaga</taxon>
        <taxon>Cucujiformia</taxon>
        <taxon>Chrysomeloidea</taxon>
        <taxon>Chrysomelidae</taxon>
        <taxon>Bruchinae</taxon>
        <taxon>Bruchini</taxon>
        <taxon>Acanthoscelides</taxon>
    </lineage>
</organism>
<dbReference type="Proteomes" id="UP001152888">
    <property type="component" value="Unassembled WGS sequence"/>
</dbReference>
<proteinExistence type="predicted"/>
<reference evidence="1" key="1">
    <citation type="submission" date="2022-03" db="EMBL/GenBank/DDBJ databases">
        <authorList>
            <person name="Sayadi A."/>
        </authorList>
    </citation>
    <scope>NUCLEOTIDE SEQUENCE</scope>
</reference>
<protein>
    <submittedName>
        <fullName evidence="1">Uncharacterized protein</fullName>
    </submittedName>
</protein>
<comment type="caution">
    <text evidence="1">The sequence shown here is derived from an EMBL/GenBank/DDBJ whole genome shotgun (WGS) entry which is preliminary data.</text>
</comment>
<accession>A0A9P0PTS4</accession>
<gene>
    <name evidence="1" type="ORF">ACAOBT_LOCUS23371</name>
</gene>
<dbReference type="EMBL" id="CAKOFQ010007268">
    <property type="protein sequence ID" value="CAH1996814.1"/>
    <property type="molecule type" value="Genomic_DNA"/>
</dbReference>
<name>A0A9P0PTS4_ACAOB</name>